<dbReference type="SUPFAM" id="SSF48452">
    <property type="entry name" value="TPR-like"/>
    <property type="match status" value="1"/>
</dbReference>
<feature type="chain" id="PRO_5026115615" description="Tetratricopeptide repeat protein" evidence="1">
    <location>
        <begin position="27"/>
        <end position="444"/>
    </location>
</feature>
<dbReference type="Gene3D" id="1.25.40.10">
    <property type="entry name" value="Tetratricopeptide repeat domain"/>
    <property type="match status" value="1"/>
</dbReference>
<dbReference type="EMBL" id="WTYR01000001">
    <property type="protein sequence ID" value="MXP08710.1"/>
    <property type="molecule type" value="Genomic_DNA"/>
</dbReference>
<accession>A0A6I4TYH6</accession>
<reference evidence="2 3" key="1">
    <citation type="submission" date="2019-12" db="EMBL/GenBank/DDBJ databases">
        <title>Genomic-based taxomic classification of the family Erythrobacteraceae.</title>
        <authorList>
            <person name="Xu L."/>
        </authorList>
    </citation>
    <scope>NUCLEOTIDE SEQUENCE [LARGE SCALE GENOMIC DNA]</scope>
    <source>
        <strain evidence="2 3">LMG 29519</strain>
    </source>
</reference>
<keyword evidence="1" id="KW-0732">Signal</keyword>
<organism evidence="2 3">
    <name type="scientific">Alteriqipengyuania halimionae</name>
    <dbReference type="NCBI Taxonomy" id="1926630"/>
    <lineage>
        <taxon>Bacteria</taxon>
        <taxon>Pseudomonadati</taxon>
        <taxon>Pseudomonadota</taxon>
        <taxon>Alphaproteobacteria</taxon>
        <taxon>Sphingomonadales</taxon>
        <taxon>Erythrobacteraceae</taxon>
        <taxon>Alteriqipengyuania</taxon>
    </lineage>
</organism>
<evidence type="ECO:0000256" key="1">
    <source>
        <dbReference type="SAM" id="SignalP"/>
    </source>
</evidence>
<proteinExistence type="predicted"/>
<dbReference type="Proteomes" id="UP000429229">
    <property type="component" value="Unassembled WGS sequence"/>
</dbReference>
<keyword evidence="3" id="KW-1185">Reference proteome</keyword>
<name>A0A6I4TYH6_9SPHN</name>
<evidence type="ECO:0000313" key="2">
    <source>
        <dbReference type="EMBL" id="MXP08710.1"/>
    </source>
</evidence>
<comment type="caution">
    <text evidence="2">The sequence shown here is derived from an EMBL/GenBank/DDBJ whole genome shotgun (WGS) entry which is preliminary data.</text>
</comment>
<dbReference type="OrthoDB" id="9787760at2"/>
<sequence length="444" mass="48317">MSARRSRFCLSMLLSAALTHALPATAQDAPSPGIEASDQALSEIGALLREGSEREAYRRIGEITGGPTELSEFGKPEAAVLRDASRYVGASGARYVAVNGIVYRLLERLGFEPHEVAMARYSYAAALQEEALYSEAEAVWRVQLAHYRACCTIDSGGALDAAVGLAQTLEAQRRFGEADAVLAEIWNVALGFDDFTNIVMEELARARARNLIAAGQPRRAYDLTAEVLARGRATDDLSQELAIDYRVLHGRSALATERYDEAERLAREAIAVGRPDGEWIVIAALDTPEADARELLADALEAQGRYAAAEPIRRNLLAKIEDNFSIPKQYETHRPAMFALARNLATQGKAESLALLARQAAAIADIFGSLDYRLLPVVELAARERLERADPGALFPARKALAIRLAEAERERGADGSARAAMEARERRQSATLLVRAAWSASTR</sequence>
<dbReference type="RefSeq" id="WP_160615241.1">
    <property type="nucleotide sequence ID" value="NZ_WTYR01000001.1"/>
</dbReference>
<protein>
    <recommendedName>
        <fullName evidence="4">Tetratricopeptide repeat protein</fullName>
    </recommendedName>
</protein>
<evidence type="ECO:0008006" key="4">
    <source>
        <dbReference type="Google" id="ProtNLM"/>
    </source>
</evidence>
<gene>
    <name evidence="2" type="ORF">GRI68_00755</name>
</gene>
<evidence type="ECO:0000313" key="3">
    <source>
        <dbReference type="Proteomes" id="UP000429229"/>
    </source>
</evidence>
<dbReference type="AlphaFoldDB" id="A0A6I4TYH6"/>
<dbReference type="InterPro" id="IPR011990">
    <property type="entry name" value="TPR-like_helical_dom_sf"/>
</dbReference>
<feature type="signal peptide" evidence="1">
    <location>
        <begin position="1"/>
        <end position="26"/>
    </location>
</feature>